<dbReference type="PANTHER" id="PTHR34219">
    <property type="entry name" value="IRON-REGULATED INNER MEMBRANE PROTEIN-RELATED"/>
    <property type="match status" value="1"/>
</dbReference>
<keyword evidence="1" id="KW-0812">Transmembrane</keyword>
<evidence type="ECO:0000313" key="3">
    <source>
        <dbReference type="Proteomes" id="UP001574673"/>
    </source>
</evidence>
<feature type="transmembrane region" description="Helical" evidence="1">
    <location>
        <begin position="241"/>
        <end position="261"/>
    </location>
</feature>
<comment type="caution">
    <text evidence="2">The sequence shown here is derived from an EMBL/GenBank/DDBJ whole genome shotgun (WGS) entry which is preliminary data.</text>
</comment>
<dbReference type="InterPro" id="IPR005625">
    <property type="entry name" value="PepSY-ass_TM"/>
</dbReference>
<feature type="transmembrane region" description="Helical" evidence="1">
    <location>
        <begin position="284"/>
        <end position="306"/>
    </location>
</feature>
<feature type="transmembrane region" description="Helical" evidence="1">
    <location>
        <begin position="20"/>
        <end position="41"/>
    </location>
</feature>
<dbReference type="Pfam" id="PF03929">
    <property type="entry name" value="PepSY_TM"/>
    <property type="match status" value="1"/>
</dbReference>
<proteinExistence type="predicted"/>
<gene>
    <name evidence="2" type="ORF">ABCS64_00380</name>
</gene>
<organism evidence="2 3">
    <name type="scientific">Dentiradicibacter hellwigii</name>
    <dbReference type="NCBI Taxonomy" id="3149053"/>
    <lineage>
        <taxon>Bacteria</taxon>
        <taxon>Pseudomonadati</taxon>
        <taxon>Pseudomonadota</taxon>
        <taxon>Betaproteobacteria</taxon>
        <taxon>Rhodocyclales</taxon>
        <taxon>Rhodocyclaceae</taxon>
        <taxon>Dentiradicibacter</taxon>
    </lineage>
</organism>
<dbReference type="EMBL" id="JBEUWX010000001">
    <property type="protein sequence ID" value="MFA9948794.1"/>
    <property type="molecule type" value="Genomic_DNA"/>
</dbReference>
<reference evidence="3" key="1">
    <citation type="submission" date="2024-06" db="EMBL/GenBank/DDBJ databases">
        <title>Radixoralia hellwigii gen. nov., sp nov., isolated from a root canal in the human oral cavity.</title>
        <authorList>
            <person name="Bartsch S."/>
            <person name="Wittmer A."/>
            <person name="Schulz A.-K."/>
            <person name="Neumann-Schaal M."/>
            <person name="Wolf J."/>
            <person name="Gronow S."/>
            <person name="Tennert C."/>
            <person name="Haecker G."/>
            <person name="Cieplik F."/>
            <person name="Al-Ahmad A."/>
        </authorList>
    </citation>
    <scope>NUCLEOTIDE SEQUENCE [LARGE SCALE GENOMIC DNA]</scope>
    <source>
        <strain evidence="3">Wk13</strain>
    </source>
</reference>
<name>A0ABV4UD21_9RHOO</name>
<evidence type="ECO:0000256" key="1">
    <source>
        <dbReference type="SAM" id="Phobius"/>
    </source>
</evidence>
<feature type="transmembrane region" description="Helical" evidence="1">
    <location>
        <begin position="485"/>
        <end position="507"/>
    </location>
</feature>
<sequence length="512" mass="58180">MFKTPAALLRILHLFHRWSGIALGALVLAWFVSGIIMVFVARPRWSEEERLAALPLLTADLTQTAHAAWQPPMPPWEAWRALGRDDLPESVRLHRIGERSVYRFQTRDPAWLTVDAADGRRLTVEDFTAEAAIRRALEASAAKTGRHADASNAAGLGSPAPTVTLIARDQWTVTARFDPLRPFYRVELNDADGQTFYVSRQTGEVVLDMTRAERLWNWFGTTVHWIYITPLRAAPKVWRQVVIWLSFTALLMAISGLWLGIQRLRIRQPYPGGRFSPYRDGWKLWHHWLGLAGSVFLIAWLFSGWISMAPLGLLRGGQLSIEERQWLTGGALDAELLQHAPPHELPADVREIRWLRFAGQPLILLQSAETSRLVALGTDKPPFARLSLEEIAKRAAGLLPDARIHTAEWLEKPDSEYYPRRHRAPTLPVVRIRFDDANGTAYYIDPANGSVVRKIDDNSRRYRWLFSALHRFDFPPLDFWENGRIALILVTSAIGIALCIGAGVLAWKRFRR</sequence>
<protein>
    <submittedName>
        <fullName evidence="2">PepSY domain-containing protein</fullName>
    </submittedName>
</protein>
<keyword evidence="1" id="KW-1133">Transmembrane helix</keyword>
<dbReference type="Proteomes" id="UP001574673">
    <property type="component" value="Unassembled WGS sequence"/>
</dbReference>
<feature type="transmembrane region" description="Helical" evidence="1">
    <location>
        <begin position="215"/>
        <end position="235"/>
    </location>
</feature>
<accession>A0ABV4UD21</accession>
<keyword evidence="1" id="KW-0472">Membrane</keyword>
<evidence type="ECO:0000313" key="2">
    <source>
        <dbReference type="EMBL" id="MFA9948794.1"/>
    </source>
</evidence>
<dbReference type="RefSeq" id="WP_418889967.1">
    <property type="nucleotide sequence ID" value="NZ_JBEUWX010000001.1"/>
</dbReference>
<dbReference type="PANTHER" id="PTHR34219:SF6">
    <property type="entry name" value="BLR3280 PROTEIN"/>
    <property type="match status" value="1"/>
</dbReference>
<keyword evidence="3" id="KW-1185">Reference proteome</keyword>